<accession>A0A1A6GLF8</accession>
<reference evidence="3 4" key="1">
    <citation type="submission" date="2016-06" db="EMBL/GenBank/DDBJ databases">
        <title>The Draft Genome Sequence and Annotation of the Desert Woodrat Neotoma lepida.</title>
        <authorList>
            <person name="Campbell M."/>
            <person name="Oakeson K.F."/>
            <person name="Yandell M."/>
            <person name="Halpert J.R."/>
            <person name="Dearing D."/>
        </authorList>
    </citation>
    <scope>NUCLEOTIDE SEQUENCE [LARGE SCALE GENOMIC DNA]</scope>
    <source>
        <strain evidence="3">417</strain>
        <tissue evidence="3">Liver</tissue>
    </source>
</reference>
<proteinExistence type="predicted"/>
<feature type="non-terminal residue" evidence="3">
    <location>
        <position position="274"/>
    </location>
</feature>
<evidence type="ECO:0000256" key="1">
    <source>
        <dbReference type="ARBA" id="ARBA00022614"/>
    </source>
</evidence>
<dbReference type="AlphaFoldDB" id="A0A1A6GLF8"/>
<dbReference type="PANTHER" id="PTHR14224">
    <property type="entry name" value="SIMILAR TO PREFERENTIALLY EXPRESSED ANTIGEN IN MELANOMA-LIKE 3"/>
    <property type="match status" value="1"/>
</dbReference>
<dbReference type="EMBL" id="LZPO01087194">
    <property type="protein sequence ID" value="OBS66709.1"/>
    <property type="molecule type" value="Genomic_DNA"/>
</dbReference>
<feature type="non-terminal residue" evidence="3">
    <location>
        <position position="1"/>
    </location>
</feature>
<keyword evidence="4" id="KW-1185">Reference proteome</keyword>
<dbReference type="OrthoDB" id="9574069at2759"/>
<keyword evidence="2" id="KW-0677">Repeat</keyword>
<comment type="caution">
    <text evidence="3">The sequence shown here is derived from an EMBL/GenBank/DDBJ whole genome shotgun (WGS) entry which is preliminary data.</text>
</comment>
<sequence length="274" mass="30857">NWSAQAGQSLLREEAWANIALENLPTVLLQLFKQAYASNHVKVLRKIVEYKLEVLTLRSVGQNYLDVWPGSMDDWLPQTSRETQAVAGCSKAGVKQPLKVAVDLVFRDGSISQLFSFLLQWAKRKGSLELYCGSGVLQTLGLHNAFYNATFLLDLAPYLGRMRDLRKLSLTSIHEDNIISPEEKHIITEFTSKWSSSWSASRSCIWKLSPSLRGHLHQLLRSMKTPLDDLEVTHLKAGPTLVSLDLEDCHTEDCHLYAILPALSSCLQLTKFSF</sequence>
<protein>
    <submittedName>
        <fullName evidence="3">Uncharacterized protein</fullName>
    </submittedName>
</protein>
<dbReference type="Proteomes" id="UP000092124">
    <property type="component" value="Unassembled WGS sequence"/>
</dbReference>
<evidence type="ECO:0000256" key="2">
    <source>
        <dbReference type="ARBA" id="ARBA00022737"/>
    </source>
</evidence>
<dbReference type="InterPro" id="IPR050694">
    <property type="entry name" value="LRRC14/PRAME"/>
</dbReference>
<name>A0A1A6GLF8_NEOLE</name>
<dbReference type="SUPFAM" id="SSF52047">
    <property type="entry name" value="RNI-like"/>
    <property type="match status" value="1"/>
</dbReference>
<dbReference type="GO" id="GO:0005737">
    <property type="term" value="C:cytoplasm"/>
    <property type="evidence" value="ECO:0007669"/>
    <property type="project" value="TreeGrafter"/>
</dbReference>
<evidence type="ECO:0000313" key="4">
    <source>
        <dbReference type="Proteomes" id="UP000092124"/>
    </source>
</evidence>
<organism evidence="3 4">
    <name type="scientific">Neotoma lepida</name>
    <name type="common">Desert woodrat</name>
    <dbReference type="NCBI Taxonomy" id="56216"/>
    <lineage>
        <taxon>Eukaryota</taxon>
        <taxon>Metazoa</taxon>
        <taxon>Chordata</taxon>
        <taxon>Craniata</taxon>
        <taxon>Vertebrata</taxon>
        <taxon>Euteleostomi</taxon>
        <taxon>Mammalia</taxon>
        <taxon>Eutheria</taxon>
        <taxon>Euarchontoglires</taxon>
        <taxon>Glires</taxon>
        <taxon>Rodentia</taxon>
        <taxon>Myomorpha</taxon>
        <taxon>Muroidea</taxon>
        <taxon>Cricetidae</taxon>
        <taxon>Neotominae</taxon>
        <taxon>Neotoma</taxon>
    </lineage>
</organism>
<keyword evidence="1" id="KW-0433">Leucine-rich repeat</keyword>
<gene>
    <name evidence="3" type="ORF">A6R68_04754</name>
</gene>
<dbReference type="STRING" id="56216.A0A1A6GLF8"/>
<dbReference type="PANTHER" id="PTHR14224:SF24">
    <property type="entry name" value="MELANOMA ANTIGEN PREFERENTIALLY EXPRESSED IN TUMORS"/>
    <property type="match status" value="1"/>
</dbReference>
<evidence type="ECO:0000313" key="3">
    <source>
        <dbReference type="EMBL" id="OBS66709.1"/>
    </source>
</evidence>